<dbReference type="Proteomes" id="UP000241771">
    <property type="component" value="Unassembled WGS sequence"/>
</dbReference>
<keyword evidence="2" id="KW-0479">Metal-binding</keyword>
<comment type="cofactor">
    <cofactor evidence="1">
        <name>Mg(2+)</name>
        <dbReference type="ChEBI" id="CHEBI:18420"/>
    </cofactor>
</comment>
<dbReference type="EMBL" id="PYMA01000007">
    <property type="protein sequence ID" value="PSW19354.1"/>
    <property type="molecule type" value="Genomic_DNA"/>
</dbReference>
<dbReference type="GO" id="GO:0016791">
    <property type="term" value="F:phosphatase activity"/>
    <property type="evidence" value="ECO:0007669"/>
    <property type="project" value="UniProtKB-ARBA"/>
</dbReference>
<evidence type="ECO:0000256" key="4">
    <source>
        <dbReference type="ARBA" id="ARBA00022842"/>
    </source>
</evidence>
<dbReference type="Gene3D" id="3.40.50.1000">
    <property type="entry name" value="HAD superfamily/HAD-like"/>
    <property type="match status" value="1"/>
</dbReference>
<dbReference type="PANTHER" id="PTHR47267:SF4">
    <property type="entry name" value="PYRIDOXAL PHOSPHATE PHOSPHATASE YIGL"/>
    <property type="match status" value="1"/>
</dbReference>
<evidence type="ECO:0000313" key="7">
    <source>
        <dbReference type="Proteomes" id="UP000241771"/>
    </source>
</evidence>
<dbReference type="SUPFAM" id="SSF56784">
    <property type="entry name" value="HAD-like"/>
    <property type="match status" value="1"/>
</dbReference>
<keyword evidence="4" id="KW-0460">Magnesium</keyword>
<dbReference type="NCBIfam" id="TIGR00099">
    <property type="entry name" value="Cof-subfamily"/>
    <property type="match status" value="1"/>
</dbReference>
<dbReference type="SFLD" id="SFLDS00003">
    <property type="entry name" value="Haloacid_Dehalogenase"/>
    <property type="match status" value="1"/>
</dbReference>
<keyword evidence="7" id="KW-1185">Reference proteome</keyword>
<dbReference type="CDD" id="cd07516">
    <property type="entry name" value="HAD_Pase"/>
    <property type="match status" value="1"/>
</dbReference>
<evidence type="ECO:0000256" key="5">
    <source>
        <dbReference type="ARBA" id="ARBA00034778"/>
    </source>
</evidence>
<dbReference type="InterPro" id="IPR006379">
    <property type="entry name" value="HAD-SF_hydro_IIB"/>
</dbReference>
<dbReference type="InterPro" id="IPR023214">
    <property type="entry name" value="HAD_sf"/>
</dbReference>
<dbReference type="SFLD" id="SFLDG01140">
    <property type="entry name" value="C2.B:_Phosphomannomutase_and_P"/>
    <property type="match status" value="1"/>
</dbReference>
<dbReference type="PROSITE" id="PS01228">
    <property type="entry name" value="COF_1"/>
    <property type="match status" value="1"/>
</dbReference>
<reference evidence="6 7" key="1">
    <citation type="submission" date="2018-01" db="EMBL/GenBank/DDBJ databases">
        <title>Whole genome sequencing of Histamine producing bacteria.</title>
        <authorList>
            <person name="Butler K."/>
        </authorList>
    </citation>
    <scope>NUCLEOTIDE SEQUENCE [LARGE SCALE GENOMIC DNA]</scope>
    <source>
        <strain evidence="6 7">DSM 100436</strain>
    </source>
</reference>
<keyword evidence="3" id="KW-0378">Hydrolase</keyword>
<organism evidence="6 7">
    <name type="scientific">Photobacterium sanctipauli</name>
    <dbReference type="NCBI Taxonomy" id="1342794"/>
    <lineage>
        <taxon>Bacteria</taxon>
        <taxon>Pseudomonadati</taxon>
        <taxon>Pseudomonadota</taxon>
        <taxon>Gammaproteobacteria</taxon>
        <taxon>Vibrionales</taxon>
        <taxon>Vibrionaceae</taxon>
        <taxon>Photobacterium</taxon>
    </lineage>
</organism>
<accession>A0A2T3NSU0</accession>
<dbReference type="AlphaFoldDB" id="A0A2T3NSU0"/>
<dbReference type="PANTHER" id="PTHR47267">
    <property type="match status" value="1"/>
</dbReference>
<comment type="similarity">
    <text evidence="5">Belongs to the HAD-like hydrolase superfamily. Cof family.</text>
</comment>
<dbReference type="RefSeq" id="WP_107272079.1">
    <property type="nucleotide sequence ID" value="NZ_PYMA01000007.1"/>
</dbReference>
<evidence type="ECO:0000256" key="3">
    <source>
        <dbReference type="ARBA" id="ARBA00022801"/>
    </source>
</evidence>
<evidence type="ECO:0000313" key="6">
    <source>
        <dbReference type="EMBL" id="PSW19354.1"/>
    </source>
</evidence>
<sequence length="269" mass="30075">MYKIIASDLDGTLLTPDHKLAPFTKDVLNQLHQQGKDFIFATGRHHVDVAGMREELGIPAYMITSNGARVHNCKNEVIFQQNVQPDVITGIIAMTKNDPELMIHIYHNDDWLLNKEDPALREFHDTFSYQLFDTDNPPLEGVAKIFFTRDGRGEYDHDRLVEWEDKINAQFGDKANVAFSTPWCLEVMDAGVSKGHALEAVAKEKGYALADCIAFGDGMNDVEMLSMAGKGLVMGTSHEKVKRALPENEVIGACQDEAVAHYLTELLLK</sequence>
<proteinExistence type="inferred from homology"/>
<protein>
    <submittedName>
        <fullName evidence="6">Sugar/pyridoxal phosphate phosphatase YigL</fullName>
    </submittedName>
</protein>
<name>A0A2T3NSU0_9GAMM</name>
<dbReference type="InterPro" id="IPR000150">
    <property type="entry name" value="Cof"/>
</dbReference>
<dbReference type="NCBIfam" id="TIGR01484">
    <property type="entry name" value="HAD-SF-IIB"/>
    <property type="match status" value="1"/>
</dbReference>
<dbReference type="Gene3D" id="3.30.1240.10">
    <property type="match status" value="1"/>
</dbReference>
<evidence type="ECO:0000256" key="2">
    <source>
        <dbReference type="ARBA" id="ARBA00022723"/>
    </source>
</evidence>
<dbReference type="Pfam" id="PF08282">
    <property type="entry name" value="Hydrolase_3"/>
    <property type="match status" value="1"/>
</dbReference>
<comment type="caution">
    <text evidence="6">The sequence shown here is derived from an EMBL/GenBank/DDBJ whole genome shotgun (WGS) entry which is preliminary data.</text>
</comment>
<dbReference type="InterPro" id="IPR036412">
    <property type="entry name" value="HAD-like_sf"/>
</dbReference>
<gene>
    <name evidence="6" type="ORF">C9I98_13380</name>
</gene>
<evidence type="ECO:0000256" key="1">
    <source>
        <dbReference type="ARBA" id="ARBA00001946"/>
    </source>
</evidence>
<dbReference type="PROSITE" id="PS01229">
    <property type="entry name" value="COF_2"/>
    <property type="match status" value="1"/>
</dbReference>
<dbReference type="GO" id="GO:0000287">
    <property type="term" value="F:magnesium ion binding"/>
    <property type="evidence" value="ECO:0007669"/>
    <property type="project" value="UniProtKB-ARBA"/>
</dbReference>